<dbReference type="InterPro" id="IPR054212">
    <property type="entry name" value="DUF6919"/>
</dbReference>
<dbReference type="EMBL" id="JAAKZW010000075">
    <property type="protein sequence ID" value="NGO77742.1"/>
    <property type="molecule type" value="Genomic_DNA"/>
</dbReference>
<evidence type="ECO:0000313" key="3">
    <source>
        <dbReference type="Proteomes" id="UP000481109"/>
    </source>
</evidence>
<dbReference type="Proteomes" id="UP000481109">
    <property type="component" value="Unassembled WGS sequence"/>
</dbReference>
<keyword evidence="3" id="KW-1185">Reference proteome</keyword>
<name>A0A6G4XKN7_9ACTN</name>
<feature type="domain" description="DUF6919" evidence="1">
    <location>
        <begin position="5"/>
        <end position="189"/>
    </location>
</feature>
<dbReference type="Pfam" id="PF21897">
    <property type="entry name" value="DUF6919"/>
    <property type="match status" value="1"/>
</dbReference>
<sequence>MRRRDARVWRKAHSFEDLSWLTVGWLEGALLSHPNGHHGGPDSETRPLMPVLCEAYRGGFLTEGSQPGELAEQEGTLWHQRAYVSGFAGPGLAGVLGEVARQAGLVTRIYLPAGRPMLHGGAVDVTRWGERINTGVGEFLRPRAVRSVFLGCRTDAVEEVLAAWQVTVVDPEWGRNDVLWGTLRRALAAHRQEGAQQ</sequence>
<proteinExistence type="predicted"/>
<dbReference type="AlphaFoldDB" id="A0A6G4XKN7"/>
<organism evidence="2 3">
    <name type="scientific">Streptomyces mesophilus</name>
    <dbReference type="NCBI Taxonomy" id="1775132"/>
    <lineage>
        <taxon>Bacteria</taxon>
        <taxon>Bacillati</taxon>
        <taxon>Actinomycetota</taxon>
        <taxon>Actinomycetes</taxon>
        <taxon>Kitasatosporales</taxon>
        <taxon>Streptomycetaceae</taxon>
        <taxon>Streptomyces</taxon>
    </lineage>
</organism>
<protein>
    <recommendedName>
        <fullName evidence="1">DUF6919 domain-containing protein</fullName>
    </recommendedName>
</protein>
<dbReference type="RefSeq" id="WP_165333201.1">
    <property type="nucleotide sequence ID" value="NZ_JAAKZW010000075.1"/>
</dbReference>
<accession>A0A6G4XKN7</accession>
<reference evidence="2 3" key="1">
    <citation type="submission" date="2020-02" db="EMBL/GenBank/DDBJ databases">
        <title>Whole-genome analyses of novel actinobacteria.</title>
        <authorList>
            <person name="Sahin N."/>
            <person name="Tokatli A."/>
        </authorList>
    </citation>
    <scope>NUCLEOTIDE SEQUENCE [LARGE SCALE GENOMIC DNA]</scope>
    <source>
        <strain evidence="2 3">YC504</strain>
    </source>
</reference>
<evidence type="ECO:0000313" key="2">
    <source>
        <dbReference type="EMBL" id="NGO77742.1"/>
    </source>
</evidence>
<gene>
    <name evidence="2" type="ORF">G6045_19050</name>
</gene>
<comment type="caution">
    <text evidence="2">The sequence shown here is derived from an EMBL/GenBank/DDBJ whole genome shotgun (WGS) entry which is preliminary data.</text>
</comment>
<evidence type="ECO:0000259" key="1">
    <source>
        <dbReference type="Pfam" id="PF21897"/>
    </source>
</evidence>